<keyword evidence="3" id="KW-0479">Metal-binding</keyword>
<dbReference type="HAMAP" id="MF_01121">
    <property type="entry name" value="Sirtuin_ClassIII"/>
    <property type="match status" value="1"/>
</dbReference>
<reference evidence="6" key="1">
    <citation type="submission" date="2021-03" db="EMBL/GenBank/DDBJ databases">
        <title>novel species isolated from a fishpond in China.</title>
        <authorList>
            <person name="Lu H."/>
            <person name="Cai Z."/>
        </authorList>
    </citation>
    <scope>NUCLEOTIDE SEQUENCE</scope>
    <source>
        <strain evidence="6">JCM 30855</strain>
    </source>
</reference>
<comment type="domain">
    <text evidence="3">2 residues (Tyr-55 and Arg-58) present in a large hydrophobic pocket are probably involved in substrate specificity. They are important for desuccinylation activity, but dispensable for deacetylation activity.</text>
</comment>
<protein>
    <recommendedName>
        <fullName evidence="3">NAD-dependent protein deacylase</fullName>
        <ecNumber evidence="3">2.3.1.286</ecNumber>
    </recommendedName>
    <alternativeName>
        <fullName evidence="3">Regulatory protein SIR2 homolog</fullName>
    </alternativeName>
</protein>
<comment type="function">
    <text evidence="3">NAD-dependent lysine deacetylase and desuccinylase that specifically removes acetyl and succinyl groups on target proteins. Modulates the activities of several proteins which are inactive in their acylated form.</text>
</comment>
<keyword evidence="2 3" id="KW-0520">NAD</keyword>
<feature type="binding site" evidence="3">
    <location>
        <position position="55"/>
    </location>
    <ligand>
        <name>substrate</name>
    </ligand>
</feature>
<dbReference type="GO" id="GO:0036055">
    <property type="term" value="F:protein-succinyllysine desuccinylase activity"/>
    <property type="evidence" value="ECO:0007669"/>
    <property type="project" value="UniProtKB-UniRule"/>
</dbReference>
<dbReference type="NCBIfam" id="NF001755">
    <property type="entry name" value="PRK00481.1-5"/>
    <property type="match status" value="1"/>
</dbReference>
<dbReference type="InterPro" id="IPR026590">
    <property type="entry name" value="Ssirtuin_cat_dom"/>
</dbReference>
<dbReference type="EC" id="2.3.1.286" evidence="3"/>
<comment type="cofactor">
    <cofactor evidence="3">
        <name>Zn(2+)</name>
        <dbReference type="ChEBI" id="CHEBI:29105"/>
    </cofactor>
    <text evidence="3">Binds 1 zinc ion per subunit.</text>
</comment>
<feature type="binding site" evidence="3">
    <location>
        <position position="135"/>
    </location>
    <ligand>
        <name>Zn(2+)</name>
        <dbReference type="ChEBI" id="CHEBI:29105"/>
    </ligand>
</feature>
<feature type="binding site" evidence="3">
    <location>
        <position position="58"/>
    </location>
    <ligand>
        <name>substrate</name>
    </ligand>
</feature>
<evidence type="ECO:0000256" key="3">
    <source>
        <dbReference type="HAMAP-Rule" id="MF_01121"/>
    </source>
</evidence>
<keyword evidence="1" id="KW-0808">Transferase</keyword>
<feature type="binding site" evidence="3">
    <location>
        <position position="116"/>
    </location>
    <ligand>
        <name>Zn(2+)</name>
        <dbReference type="ChEBI" id="CHEBI:29105"/>
    </ligand>
</feature>
<dbReference type="GO" id="GO:0005737">
    <property type="term" value="C:cytoplasm"/>
    <property type="evidence" value="ECO:0007669"/>
    <property type="project" value="UniProtKB-SubCell"/>
</dbReference>
<keyword evidence="3" id="KW-0862">Zinc</keyword>
<dbReference type="CDD" id="cd01412">
    <property type="entry name" value="SIRT5_Af1_CobB"/>
    <property type="match status" value="1"/>
</dbReference>
<dbReference type="PROSITE" id="PS50305">
    <property type="entry name" value="SIRTUIN"/>
    <property type="match status" value="1"/>
</dbReference>
<feature type="binding site" evidence="3">
    <location>
        <begin position="175"/>
        <end position="177"/>
    </location>
    <ligand>
        <name>NAD(+)</name>
        <dbReference type="ChEBI" id="CHEBI:57540"/>
    </ligand>
</feature>
<gene>
    <name evidence="3 6" type="primary">cobB</name>
    <name evidence="6" type="ORF">J0A66_03270</name>
</gene>
<feature type="binding site" evidence="3">
    <location>
        <begin position="90"/>
        <end position="93"/>
    </location>
    <ligand>
        <name>NAD(+)</name>
        <dbReference type="ChEBI" id="CHEBI:57540"/>
    </ligand>
</feature>
<feature type="domain" description="Deacetylase sirtuin-type" evidence="5">
    <location>
        <begin position="1"/>
        <end position="231"/>
    </location>
</feature>
<feature type="binding site" evidence="3">
    <location>
        <position position="217"/>
    </location>
    <ligand>
        <name>NAD(+)</name>
        <dbReference type="ChEBI" id="CHEBI:57540"/>
    </ligand>
</feature>
<dbReference type="InterPro" id="IPR003000">
    <property type="entry name" value="Sirtuin"/>
</dbReference>
<evidence type="ECO:0000256" key="4">
    <source>
        <dbReference type="PROSITE-ProRule" id="PRU00236"/>
    </source>
</evidence>
<dbReference type="InterPro" id="IPR050134">
    <property type="entry name" value="NAD-dep_sirtuin_deacylases"/>
</dbReference>
<feature type="binding site" evidence="3">
    <location>
        <begin position="11"/>
        <end position="30"/>
    </location>
    <ligand>
        <name>NAD(+)</name>
        <dbReference type="ChEBI" id="CHEBI:57540"/>
    </ligand>
</feature>
<name>A0A939DKH6_9ALTE</name>
<dbReference type="Pfam" id="PF02146">
    <property type="entry name" value="SIR2"/>
    <property type="match status" value="1"/>
</dbReference>
<dbReference type="AlphaFoldDB" id="A0A939DKH6"/>
<dbReference type="RefSeq" id="WP_206572365.1">
    <property type="nucleotide sequence ID" value="NZ_JAFKCV010000002.1"/>
</dbReference>
<dbReference type="PANTHER" id="PTHR11085:SF4">
    <property type="entry name" value="NAD-DEPENDENT PROTEIN DEACYLASE"/>
    <property type="match status" value="1"/>
</dbReference>
<dbReference type="InterPro" id="IPR026591">
    <property type="entry name" value="Sirtuin_cat_small_dom_sf"/>
</dbReference>
<dbReference type="Gene3D" id="3.40.50.1220">
    <property type="entry name" value="TPP-binding domain"/>
    <property type="match status" value="1"/>
</dbReference>
<dbReference type="Gene3D" id="3.30.1600.10">
    <property type="entry name" value="SIR2/SIRT2 'Small Domain"/>
    <property type="match status" value="1"/>
</dbReference>
<dbReference type="PANTHER" id="PTHR11085">
    <property type="entry name" value="NAD-DEPENDENT PROTEIN DEACYLASE SIRTUIN-5, MITOCHONDRIAL-RELATED"/>
    <property type="match status" value="1"/>
</dbReference>
<proteinExistence type="inferred from homology"/>
<sequence>MKYKKVVILTGAGISAESGLSTFRDSNGLWENHRVEEVATPEAFARDPDLVYRFYNLRRQQLAKVLPNAAHHALARLEREFPGNFLLVSQNVDDLHQRAGSRKLIAMHGELSKARCIQTEEVFDFQGDFSQRAGCQCCRPASKIRPHVVWFGEMPLQMEHIGRALRDADLFVAIGTSGQVYPAAGFVAEANRAGAHSIEINLQSGSGTFAQKRCGLASHLVPRLVDELLKT</sequence>
<comment type="caution">
    <text evidence="3 4">Lacks conserved residue(s) required for the propagation of feature annotation.</text>
</comment>
<keyword evidence="3" id="KW-0963">Cytoplasm</keyword>
<dbReference type="SUPFAM" id="SSF52467">
    <property type="entry name" value="DHS-like NAD/FAD-binding domain"/>
    <property type="match status" value="1"/>
</dbReference>
<evidence type="ECO:0000313" key="7">
    <source>
        <dbReference type="Proteomes" id="UP000664654"/>
    </source>
</evidence>
<comment type="catalytic activity">
    <reaction evidence="3">
        <text>N(6)-acetyl-L-lysyl-[protein] + NAD(+) + H2O = 2''-O-acetyl-ADP-D-ribose + nicotinamide + L-lysyl-[protein]</text>
        <dbReference type="Rhea" id="RHEA:43636"/>
        <dbReference type="Rhea" id="RHEA-COMP:9752"/>
        <dbReference type="Rhea" id="RHEA-COMP:10731"/>
        <dbReference type="ChEBI" id="CHEBI:15377"/>
        <dbReference type="ChEBI" id="CHEBI:17154"/>
        <dbReference type="ChEBI" id="CHEBI:29969"/>
        <dbReference type="ChEBI" id="CHEBI:57540"/>
        <dbReference type="ChEBI" id="CHEBI:61930"/>
        <dbReference type="ChEBI" id="CHEBI:83767"/>
        <dbReference type="EC" id="2.3.1.286"/>
    </reaction>
</comment>
<dbReference type="GO" id="GO:0008270">
    <property type="term" value="F:zinc ion binding"/>
    <property type="evidence" value="ECO:0007669"/>
    <property type="project" value="UniProtKB-UniRule"/>
</dbReference>
<dbReference type="InterPro" id="IPR029035">
    <property type="entry name" value="DHS-like_NAD/FAD-binding_dom"/>
</dbReference>
<keyword evidence="7" id="KW-1185">Reference proteome</keyword>
<organism evidence="6 7">
    <name type="scientific">Bowmanella dokdonensis</name>
    <dbReference type="NCBI Taxonomy" id="751969"/>
    <lineage>
        <taxon>Bacteria</taxon>
        <taxon>Pseudomonadati</taxon>
        <taxon>Pseudomonadota</taxon>
        <taxon>Gammaproteobacteria</taxon>
        <taxon>Alteromonadales</taxon>
        <taxon>Alteromonadaceae</taxon>
        <taxon>Bowmanella</taxon>
    </lineage>
</organism>
<comment type="caution">
    <text evidence="6">The sequence shown here is derived from an EMBL/GenBank/DDBJ whole genome shotgun (WGS) entry which is preliminary data.</text>
</comment>
<evidence type="ECO:0000256" key="1">
    <source>
        <dbReference type="ARBA" id="ARBA00022679"/>
    </source>
</evidence>
<evidence type="ECO:0000313" key="6">
    <source>
        <dbReference type="EMBL" id="MBN7824240.1"/>
    </source>
</evidence>
<dbReference type="GO" id="GO:0070403">
    <property type="term" value="F:NAD+ binding"/>
    <property type="evidence" value="ECO:0007669"/>
    <property type="project" value="UniProtKB-UniRule"/>
</dbReference>
<dbReference type="GO" id="GO:0017136">
    <property type="term" value="F:histone deacetylase activity, NAD-dependent"/>
    <property type="evidence" value="ECO:0007669"/>
    <property type="project" value="TreeGrafter"/>
</dbReference>
<evidence type="ECO:0000256" key="2">
    <source>
        <dbReference type="ARBA" id="ARBA00023027"/>
    </source>
</evidence>
<dbReference type="Proteomes" id="UP000664654">
    <property type="component" value="Unassembled WGS sequence"/>
</dbReference>
<dbReference type="GO" id="GO:0036054">
    <property type="term" value="F:protein-malonyllysine demalonylase activity"/>
    <property type="evidence" value="ECO:0007669"/>
    <property type="project" value="InterPro"/>
</dbReference>
<dbReference type="InterPro" id="IPR027546">
    <property type="entry name" value="Sirtuin_class_III"/>
</dbReference>
<feature type="active site" description="Proton acceptor" evidence="3">
    <location>
        <position position="108"/>
    </location>
</feature>
<dbReference type="EMBL" id="JAFKCV010000002">
    <property type="protein sequence ID" value="MBN7824240.1"/>
    <property type="molecule type" value="Genomic_DNA"/>
</dbReference>
<comment type="subcellular location">
    <subcellularLocation>
        <location evidence="3">Cytoplasm</location>
    </subcellularLocation>
</comment>
<comment type="catalytic activity">
    <reaction evidence="3">
        <text>N(6)-succinyl-L-lysyl-[protein] + NAD(+) + H2O = 2''-O-succinyl-ADP-D-ribose + nicotinamide + L-lysyl-[protein]</text>
        <dbReference type="Rhea" id="RHEA:47668"/>
        <dbReference type="Rhea" id="RHEA-COMP:9752"/>
        <dbReference type="Rhea" id="RHEA-COMP:11877"/>
        <dbReference type="ChEBI" id="CHEBI:15377"/>
        <dbReference type="ChEBI" id="CHEBI:17154"/>
        <dbReference type="ChEBI" id="CHEBI:29969"/>
        <dbReference type="ChEBI" id="CHEBI:57540"/>
        <dbReference type="ChEBI" id="CHEBI:87830"/>
        <dbReference type="ChEBI" id="CHEBI:87832"/>
    </reaction>
</comment>
<evidence type="ECO:0000259" key="5">
    <source>
        <dbReference type="PROSITE" id="PS50305"/>
    </source>
</evidence>
<comment type="similarity">
    <text evidence="3">Belongs to the sirtuin family. Class III subfamily.</text>
</comment>
<accession>A0A939DKH6</accession>